<dbReference type="Pfam" id="PF00171">
    <property type="entry name" value="Aldedh"/>
    <property type="match status" value="1"/>
</dbReference>
<evidence type="ECO:0000256" key="3">
    <source>
        <dbReference type="ARBA" id="ARBA00023002"/>
    </source>
</evidence>
<dbReference type="GO" id="GO:0009898">
    <property type="term" value="C:cytoplasmic side of plasma membrane"/>
    <property type="evidence" value="ECO:0007669"/>
    <property type="project" value="TreeGrafter"/>
</dbReference>
<keyword evidence="3" id="KW-0560">Oxidoreductase</keyword>
<dbReference type="Gene3D" id="3.40.605.10">
    <property type="entry name" value="Aldehyde Dehydrogenase, Chain A, domain 1"/>
    <property type="match status" value="1"/>
</dbReference>
<evidence type="ECO:0000259" key="6">
    <source>
        <dbReference type="Pfam" id="PF00171"/>
    </source>
</evidence>
<sequence length="563" mass="63066">MKQSCELFSLVILKNSSNHLKHFTFKGRQMHKLSLKIPSNEMIINPREIDAEWLKYSESVKKIPKNIDIPMVINGKNVFSNAKIKNLNPSNGEILGSYQQADSSHSQLAIEAALSAKEQWSRLSPETRIQKFRDLENVLLKWKYELCAVSSVECGYNAYETYVEWAELMDFVRFNNYFYAELLAEQLGDGWGETNQLKLRPLKGFTCAVTPFNFPQAIGYHLPLVMALTGNTVVWKPSEDAVMSGFMLMLALEEAGFPPGVINMITGEGKLCLPSILTHPELTALNFTGSFLTARAFGNYLFNTEYSRNNFPRFIAETGGKDFLVADSDLDFVETARCIVQGAFGRSGQKCSANSVVLVDEMAWSGLKTALLNEANSLVISNSIDRKCDVGPVINERQFNKITGYIDRAKKDKNCKIICGGNYDKSNGYYVYPTIIEIYADKHELLSEEIFGPVVAVRTYKKFEDVLSIISQHNYRLTGSVVSRNEYFLEKSVPLLSQLAGNFYVNRKTTGAIVNMQPFGGDGASGTNGKAGGKWYLLNFISQGTITRRNTFTTTSSVFEKMK</sequence>
<dbReference type="PANTHER" id="PTHR42862">
    <property type="entry name" value="DELTA-1-PYRROLINE-5-CARBOXYLATE DEHYDROGENASE 1, ISOFORM A-RELATED"/>
    <property type="match status" value="1"/>
</dbReference>
<accession>A0A369KKU7</accession>
<keyword evidence="8" id="KW-1185">Reference proteome</keyword>
<dbReference type="InterPro" id="IPR016160">
    <property type="entry name" value="Ald_DH_CS_CYS"/>
</dbReference>
<evidence type="ECO:0000256" key="5">
    <source>
        <dbReference type="ARBA" id="ARBA00048142"/>
    </source>
</evidence>
<feature type="domain" description="Aldehyde dehydrogenase" evidence="6">
    <location>
        <begin position="82"/>
        <end position="542"/>
    </location>
</feature>
<name>A0A369KKU7_9BACT</name>
<evidence type="ECO:0000313" key="7">
    <source>
        <dbReference type="EMBL" id="RDB35259.1"/>
    </source>
</evidence>
<dbReference type="SUPFAM" id="SSF53720">
    <property type="entry name" value="ALDH-like"/>
    <property type="match status" value="1"/>
</dbReference>
<dbReference type="InterPro" id="IPR050485">
    <property type="entry name" value="Proline_metab_enzyme"/>
</dbReference>
<evidence type="ECO:0000256" key="1">
    <source>
        <dbReference type="ARBA" id="ARBA00004786"/>
    </source>
</evidence>
<dbReference type="AlphaFoldDB" id="A0A369KKU7"/>
<dbReference type="InterPro" id="IPR015590">
    <property type="entry name" value="Aldehyde_DH_dom"/>
</dbReference>
<dbReference type="InterPro" id="IPR016162">
    <property type="entry name" value="Ald_DH_N"/>
</dbReference>
<comment type="caution">
    <text evidence="7">The sequence shown here is derived from an EMBL/GenBank/DDBJ whole genome shotgun (WGS) entry which is preliminary data.</text>
</comment>
<gene>
    <name evidence="7" type="ORF">DCC88_11065</name>
</gene>
<dbReference type="InterPro" id="IPR016161">
    <property type="entry name" value="Ald_DH/histidinol_DH"/>
</dbReference>
<comment type="catalytic activity">
    <reaction evidence="5">
        <text>L-glutamate 5-semialdehyde + NAD(+) + H2O = L-glutamate + NADH + 2 H(+)</text>
        <dbReference type="Rhea" id="RHEA:30235"/>
        <dbReference type="ChEBI" id="CHEBI:15377"/>
        <dbReference type="ChEBI" id="CHEBI:15378"/>
        <dbReference type="ChEBI" id="CHEBI:29985"/>
        <dbReference type="ChEBI" id="CHEBI:57540"/>
        <dbReference type="ChEBI" id="CHEBI:57945"/>
        <dbReference type="ChEBI" id="CHEBI:58066"/>
        <dbReference type="EC" id="1.2.1.88"/>
    </reaction>
</comment>
<dbReference type="EMBL" id="QOVW01000093">
    <property type="protein sequence ID" value="RDB35259.1"/>
    <property type="molecule type" value="Genomic_DNA"/>
</dbReference>
<dbReference type="GO" id="GO:0003842">
    <property type="term" value="F:L-glutamate gamma-semialdehyde dehydrogenase activity"/>
    <property type="evidence" value="ECO:0007669"/>
    <property type="project" value="UniProtKB-EC"/>
</dbReference>
<dbReference type="Proteomes" id="UP000253934">
    <property type="component" value="Unassembled WGS sequence"/>
</dbReference>
<dbReference type="PROSITE" id="PS00070">
    <property type="entry name" value="ALDEHYDE_DEHYDR_CYS"/>
    <property type="match status" value="1"/>
</dbReference>
<evidence type="ECO:0000313" key="8">
    <source>
        <dbReference type="Proteomes" id="UP000253934"/>
    </source>
</evidence>
<evidence type="ECO:0000256" key="4">
    <source>
        <dbReference type="ARBA" id="ARBA00023027"/>
    </source>
</evidence>
<dbReference type="GO" id="GO:0010133">
    <property type="term" value="P:L-proline catabolic process to L-glutamate"/>
    <property type="evidence" value="ECO:0007669"/>
    <property type="project" value="TreeGrafter"/>
</dbReference>
<proteinExistence type="predicted"/>
<evidence type="ECO:0000256" key="2">
    <source>
        <dbReference type="ARBA" id="ARBA00012884"/>
    </source>
</evidence>
<dbReference type="FunFam" id="3.40.309.10:FF:000005">
    <property type="entry name" value="1-pyrroline-5-carboxylate dehydrogenase 1"/>
    <property type="match status" value="1"/>
</dbReference>
<organism evidence="7 8">
    <name type="scientific">Spirobacillus cienkowskii</name>
    <dbReference type="NCBI Taxonomy" id="495820"/>
    <lineage>
        <taxon>Bacteria</taxon>
        <taxon>Pseudomonadati</taxon>
        <taxon>Bdellovibrionota</taxon>
        <taxon>Oligoflexia</taxon>
        <taxon>Silvanigrellales</taxon>
        <taxon>Spirobacillus</taxon>
    </lineage>
</organism>
<dbReference type="Gene3D" id="3.40.309.10">
    <property type="entry name" value="Aldehyde Dehydrogenase, Chain A, domain 2"/>
    <property type="match status" value="1"/>
</dbReference>
<keyword evidence="4" id="KW-0520">NAD</keyword>
<dbReference type="InterPro" id="IPR016163">
    <property type="entry name" value="Ald_DH_C"/>
</dbReference>
<reference evidence="7" key="1">
    <citation type="submission" date="2018-04" db="EMBL/GenBank/DDBJ databases">
        <title>Draft genome sequence of the Candidatus Spirobacillus cienkowskii, a pathogen of freshwater Daphnia species, reconstructed from hemolymph metagenomic reads.</title>
        <authorList>
            <person name="Bresciani L."/>
            <person name="Lemos L.N."/>
            <person name="Wale N."/>
            <person name="Lin J.Y."/>
            <person name="Fernandes G.R."/>
            <person name="Duffy M.A."/>
            <person name="Rodrigues J.M."/>
        </authorList>
    </citation>
    <scope>NUCLEOTIDE SEQUENCE [LARGE SCALE GENOMIC DNA]</scope>
    <source>
        <strain evidence="7">Binning01</strain>
    </source>
</reference>
<dbReference type="EC" id="1.2.1.88" evidence="2"/>
<dbReference type="PANTHER" id="PTHR42862:SF1">
    <property type="entry name" value="DELTA-1-PYRROLINE-5-CARBOXYLATE DEHYDROGENASE 2, ISOFORM A-RELATED"/>
    <property type="match status" value="1"/>
</dbReference>
<dbReference type="GO" id="GO:0004657">
    <property type="term" value="F:proline dehydrogenase activity"/>
    <property type="evidence" value="ECO:0007669"/>
    <property type="project" value="UniProtKB-ARBA"/>
</dbReference>
<protein>
    <recommendedName>
        <fullName evidence="2">L-glutamate gamma-semialdehyde dehydrogenase</fullName>
        <ecNumber evidence="2">1.2.1.88</ecNumber>
    </recommendedName>
</protein>
<comment type="pathway">
    <text evidence="1">Amino-acid degradation; L-proline degradation into L-glutamate; L-glutamate from L-proline: step 2/2.</text>
</comment>